<comment type="caution">
    <text evidence="1">The sequence shown here is derived from an EMBL/GenBank/DDBJ whole genome shotgun (WGS) entry which is preliminary data.</text>
</comment>
<evidence type="ECO:0000313" key="1">
    <source>
        <dbReference type="EMBL" id="RUS80060.1"/>
    </source>
</evidence>
<proteinExistence type="predicted"/>
<name>A0A433TES4_ELYCH</name>
<dbReference type="Proteomes" id="UP000271974">
    <property type="component" value="Unassembled WGS sequence"/>
</dbReference>
<sequence>PASRDHLRMDWTSAWCVVLQRPFMALALRPSIPWLVFTPERYAVPEAAESGNLSKLSTVSSPCFPLICPARILPAVTVVGPIPSPRNKITFLATPFCRSRSAASSSDWATLCQ</sequence>
<reference evidence="1 2" key="1">
    <citation type="submission" date="2019-01" db="EMBL/GenBank/DDBJ databases">
        <title>A draft genome assembly of the solar-powered sea slug Elysia chlorotica.</title>
        <authorList>
            <person name="Cai H."/>
            <person name="Li Q."/>
            <person name="Fang X."/>
            <person name="Li J."/>
            <person name="Curtis N.E."/>
            <person name="Altenburger A."/>
            <person name="Shibata T."/>
            <person name="Feng M."/>
            <person name="Maeda T."/>
            <person name="Schwartz J.A."/>
            <person name="Shigenobu S."/>
            <person name="Lundholm N."/>
            <person name="Nishiyama T."/>
            <person name="Yang H."/>
            <person name="Hasebe M."/>
            <person name="Li S."/>
            <person name="Pierce S.K."/>
            <person name="Wang J."/>
        </authorList>
    </citation>
    <scope>NUCLEOTIDE SEQUENCE [LARGE SCALE GENOMIC DNA]</scope>
    <source>
        <strain evidence="1">EC2010</strain>
        <tissue evidence="1">Whole organism of an adult</tissue>
    </source>
</reference>
<gene>
    <name evidence="1" type="ORF">EGW08_012177</name>
</gene>
<feature type="non-terminal residue" evidence="1">
    <location>
        <position position="1"/>
    </location>
</feature>
<keyword evidence="2" id="KW-1185">Reference proteome</keyword>
<evidence type="ECO:0000313" key="2">
    <source>
        <dbReference type="Proteomes" id="UP000271974"/>
    </source>
</evidence>
<organism evidence="1 2">
    <name type="scientific">Elysia chlorotica</name>
    <name type="common">Eastern emerald elysia</name>
    <name type="synonym">Sea slug</name>
    <dbReference type="NCBI Taxonomy" id="188477"/>
    <lineage>
        <taxon>Eukaryota</taxon>
        <taxon>Metazoa</taxon>
        <taxon>Spiralia</taxon>
        <taxon>Lophotrochozoa</taxon>
        <taxon>Mollusca</taxon>
        <taxon>Gastropoda</taxon>
        <taxon>Heterobranchia</taxon>
        <taxon>Euthyneura</taxon>
        <taxon>Panpulmonata</taxon>
        <taxon>Sacoglossa</taxon>
        <taxon>Placobranchoidea</taxon>
        <taxon>Plakobranchidae</taxon>
        <taxon>Elysia</taxon>
    </lineage>
</organism>
<accession>A0A433TES4</accession>
<dbReference type="AlphaFoldDB" id="A0A433TES4"/>
<dbReference type="EMBL" id="RQTK01000413">
    <property type="protein sequence ID" value="RUS80060.1"/>
    <property type="molecule type" value="Genomic_DNA"/>
</dbReference>
<protein>
    <submittedName>
        <fullName evidence="1">Uncharacterized protein</fullName>
    </submittedName>
</protein>